<organism evidence="4">
    <name type="scientific">Gongylonema pulchrum</name>
    <dbReference type="NCBI Taxonomy" id="637853"/>
    <lineage>
        <taxon>Eukaryota</taxon>
        <taxon>Metazoa</taxon>
        <taxon>Ecdysozoa</taxon>
        <taxon>Nematoda</taxon>
        <taxon>Chromadorea</taxon>
        <taxon>Rhabditida</taxon>
        <taxon>Spirurina</taxon>
        <taxon>Spiruromorpha</taxon>
        <taxon>Spiruroidea</taxon>
        <taxon>Gongylonematidae</taxon>
        <taxon>Gongylonema</taxon>
    </lineage>
</organism>
<dbReference type="Proteomes" id="UP000271098">
    <property type="component" value="Unassembled WGS sequence"/>
</dbReference>
<gene>
    <name evidence="2" type="ORF">GPUH_LOCUS19979</name>
</gene>
<dbReference type="WBParaSite" id="GPUH_0002000501-mRNA-1">
    <property type="protein sequence ID" value="GPUH_0002000501-mRNA-1"/>
    <property type="gene ID" value="GPUH_0002000501"/>
</dbReference>
<evidence type="ECO:0000313" key="3">
    <source>
        <dbReference type="Proteomes" id="UP000271098"/>
    </source>
</evidence>
<evidence type="ECO:0000313" key="4">
    <source>
        <dbReference type="WBParaSite" id="GPUH_0002000501-mRNA-1"/>
    </source>
</evidence>
<keyword evidence="1" id="KW-0472">Membrane</keyword>
<reference evidence="4" key="1">
    <citation type="submission" date="2016-06" db="UniProtKB">
        <authorList>
            <consortium name="WormBaseParasite"/>
        </authorList>
    </citation>
    <scope>IDENTIFICATION</scope>
</reference>
<reference evidence="2 3" key="2">
    <citation type="submission" date="2018-11" db="EMBL/GenBank/DDBJ databases">
        <authorList>
            <consortium name="Pathogen Informatics"/>
        </authorList>
    </citation>
    <scope>NUCLEOTIDE SEQUENCE [LARGE SCALE GENOMIC DNA]</scope>
</reference>
<name>A0A183EG89_9BILA</name>
<evidence type="ECO:0000313" key="2">
    <source>
        <dbReference type="EMBL" id="VDN35022.1"/>
    </source>
</evidence>
<keyword evidence="1" id="KW-1133">Transmembrane helix</keyword>
<dbReference type="AlphaFoldDB" id="A0A183EG89"/>
<feature type="transmembrane region" description="Helical" evidence="1">
    <location>
        <begin position="29"/>
        <end position="47"/>
    </location>
</feature>
<protein>
    <submittedName>
        <fullName evidence="4">ABC transporter permease</fullName>
    </submittedName>
</protein>
<keyword evidence="1" id="KW-0812">Transmembrane</keyword>
<proteinExistence type="predicted"/>
<dbReference type="EMBL" id="UYRT01089521">
    <property type="protein sequence ID" value="VDN35022.1"/>
    <property type="molecule type" value="Genomic_DNA"/>
</dbReference>
<accession>A0A183EG89</accession>
<keyword evidence="3" id="KW-1185">Reference proteome</keyword>
<evidence type="ECO:0000256" key="1">
    <source>
        <dbReference type="SAM" id="Phobius"/>
    </source>
</evidence>
<sequence length="49" mass="5555">MEDYLASPYWYLNDPPIDIAIRAMATTDFWAALTLIVPVAVFPRLIVIS</sequence>